<gene>
    <name evidence="1" type="ORF">XTALMG727_2063</name>
</gene>
<organism evidence="1 2">
    <name type="scientific">Xanthomonas graminis pv. arrhenatheri LMG 727</name>
    <dbReference type="NCBI Taxonomy" id="1195923"/>
    <lineage>
        <taxon>Bacteria</taxon>
        <taxon>Pseudomonadati</taxon>
        <taxon>Pseudomonadota</taxon>
        <taxon>Gammaproteobacteria</taxon>
        <taxon>Lysobacterales</taxon>
        <taxon>Lysobacteraceae</taxon>
        <taxon>Xanthomonas</taxon>
        <taxon>Xanthomonas translucens group</taxon>
        <taxon>Xanthomonas graminis</taxon>
    </lineage>
</organism>
<dbReference type="AlphaFoldDB" id="A0A0K2ZW51"/>
<evidence type="ECO:0000313" key="2">
    <source>
        <dbReference type="Proteomes" id="UP000046187"/>
    </source>
</evidence>
<dbReference type="EMBL" id="CXOI01000032">
    <property type="protein sequence ID" value="CTP87530.1"/>
    <property type="molecule type" value="Genomic_DNA"/>
</dbReference>
<evidence type="ECO:0000313" key="1">
    <source>
        <dbReference type="EMBL" id="CTP87530.1"/>
    </source>
</evidence>
<dbReference type="Proteomes" id="UP000046187">
    <property type="component" value="Unassembled WGS sequence"/>
</dbReference>
<protein>
    <submittedName>
        <fullName evidence="1">Uncharacterized protein</fullName>
    </submittedName>
</protein>
<keyword evidence="2" id="KW-1185">Reference proteome</keyword>
<accession>A0A0K2ZW51</accession>
<reference evidence="2" key="1">
    <citation type="submission" date="2015-07" db="EMBL/GenBank/DDBJ databases">
        <authorList>
            <person name="Wibberg D."/>
        </authorList>
    </citation>
    <scope>NUCLEOTIDE SEQUENCE [LARGE SCALE GENOMIC DNA]</scope>
</reference>
<proteinExistence type="predicted"/>
<sequence>MGVGVGVGRERGRFERQARTISRVVTEHLLPTRLHRGDLVGEPRLLDRIVLDAPAGGFVMVGLGVRRPRIVVPVRAHAQPQAEIDIVERHCHRFIQATHCDIGRTRHGQTCRSDRQIALSPQSVRYSPAKSCGAWAKACAATPPMPSTTPACCSEPSEWNSTELVGRSGALAPQQLNTLQYPSTGNPKALTAPHFEIPYPSADLLRQMRDDPTLRKILPTQED</sequence>
<name>A0A0K2ZW51_9XANT</name>